<keyword evidence="4 7" id="KW-0560">Oxidoreductase</keyword>
<proteinExistence type="inferred from homology"/>
<dbReference type="InterPro" id="IPR001621">
    <property type="entry name" value="Ligninase"/>
</dbReference>
<keyword evidence="6" id="KW-0325">Glycoprotein</keyword>
<dbReference type="GO" id="GO:0004601">
    <property type="term" value="F:peroxidase activity"/>
    <property type="evidence" value="ECO:0007669"/>
    <property type="project" value="UniProtKB-KW"/>
</dbReference>
<keyword evidence="5" id="KW-1015">Disulfide bond</keyword>
<evidence type="ECO:0000313" key="10">
    <source>
        <dbReference type="Proteomes" id="UP001521785"/>
    </source>
</evidence>
<dbReference type="InterPro" id="IPR002016">
    <property type="entry name" value="Haem_peroxidase"/>
</dbReference>
<keyword evidence="10" id="KW-1185">Reference proteome</keyword>
<dbReference type="InterPro" id="IPR010255">
    <property type="entry name" value="Haem_peroxidase_sf"/>
</dbReference>
<dbReference type="EMBL" id="JAKJXO020000027">
    <property type="protein sequence ID" value="KAL1591432.1"/>
    <property type="molecule type" value="Genomic_DNA"/>
</dbReference>
<name>A0ABR3QHV7_9PLEO</name>
<keyword evidence="2 7" id="KW-0575">Peroxidase</keyword>
<comment type="cofactor">
    <cofactor evidence="7">
        <name>Ca(2+)</name>
        <dbReference type="ChEBI" id="CHEBI:29108"/>
    </cofactor>
    <text evidence="7">Binds 2 calcium ions per subunit.</text>
</comment>
<dbReference type="PANTHER" id="PTHR31356">
    <property type="entry name" value="THYLAKOID LUMENAL 29 KDA PROTEIN, CHLOROPLASTIC-RELATED"/>
    <property type="match status" value="1"/>
</dbReference>
<comment type="similarity">
    <text evidence="1 7">Belongs to the peroxidase family. Ligninase subfamily.</text>
</comment>
<evidence type="ECO:0000256" key="4">
    <source>
        <dbReference type="ARBA" id="ARBA00023002"/>
    </source>
</evidence>
<dbReference type="Proteomes" id="UP001521785">
    <property type="component" value="Unassembled WGS sequence"/>
</dbReference>
<keyword evidence="3" id="KW-0349">Heme</keyword>
<dbReference type="InterPro" id="IPR044831">
    <property type="entry name" value="Ccp1-like"/>
</dbReference>
<evidence type="ECO:0000313" key="9">
    <source>
        <dbReference type="EMBL" id="KAL1591432.1"/>
    </source>
</evidence>
<evidence type="ECO:0000256" key="3">
    <source>
        <dbReference type="ARBA" id="ARBA00022617"/>
    </source>
</evidence>
<dbReference type="Pfam" id="PF00141">
    <property type="entry name" value="peroxidase"/>
    <property type="match status" value="1"/>
</dbReference>
<evidence type="ECO:0000256" key="5">
    <source>
        <dbReference type="ARBA" id="ARBA00023157"/>
    </source>
</evidence>
<comment type="caution">
    <text evidence="9">The sequence shown here is derived from an EMBL/GenBank/DDBJ whole genome shotgun (WGS) entry which is preliminary data.</text>
</comment>
<accession>A0ABR3QHV7</accession>
<dbReference type="InterPro" id="IPR019793">
    <property type="entry name" value="Peroxidases_heam-ligand_BS"/>
</dbReference>
<keyword evidence="7" id="KW-0106">Calcium</keyword>
<dbReference type="SUPFAM" id="SSF48113">
    <property type="entry name" value="Heme-dependent peroxidases"/>
    <property type="match status" value="1"/>
</dbReference>
<dbReference type="PRINTS" id="PR00462">
    <property type="entry name" value="LIGNINASE"/>
</dbReference>
<gene>
    <name evidence="9" type="primary">GP1</name>
    <name evidence="9" type="ORF">SLS60_012045</name>
</gene>
<sequence length="196" mass="20855">MLSQKADEYGVGTADVIQFAAAIGLASCTGGPVTSFYSGREDSFSASHRGSMPDAQTDARTMVDLFSKRNFSKTELVALTGAHTIGRQLDGTDMDSTAGVWDNKFYHETSGNSAPGSVAADTFMAQAGETGEEWRTVGKTQKSFTSAFVPAMEKLSLLGNDKSNLVDCSAVVNSYARNAKVQRRVLLSGRKLESCA</sequence>
<evidence type="ECO:0000256" key="1">
    <source>
        <dbReference type="ARBA" id="ARBA00006089"/>
    </source>
</evidence>
<dbReference type="PROSITE" id="PS51257">
    <property type="entry name" value="PROKAR_LIPOPROTEIN"/>
    <property type="match status" value="1"/>
</dbReference>
<evidence type="ECO:0000259" key="8">
    <source>
        <dbReference type="PROSITE" id="PS50873"/>
    </source>
</evidence>
<protein>
    <recommendedName>
        <fullName evidence="7">Peroxidase</fullName>
        <ecNumber evidence="7">1.11.1.-</ecNumber>
    </recommendedName>
</protein>
<dbReference type="PROSITE" id="PS50873">
    <property type="entry name" value="PEROXIDASE_4"/>
    <property type="match status" value="1"/>
</dbReference>
<feature type="domain" description="Plant heme peroxidase family profile" evidence="8">
    <location>
        <begin position="11"/>
        <end position="87"/>
    </location>
</feature>
<keyword evidence="3" id="KW-0408">Iron</keyword>
<dbReference type="EC" id="1.11.1.-" evidence="7"/>
<organism evidence="9 10">
    <name type="scientific">Paraconiothyrium brasiliense</name>
    <dbReference type="NCBI Taxonomy" id="300254"/>
    <lineage>
        <taxon>Eukaryota</taxon>
        <taxon>Fungi</taxon>
        <taxon>Dikarya</taxon>
        <taxon>Ascomycota</taxon>
        <taxon>Pezizomycotina</taxon>
        <taxon>Dothideomycetes</taxon>
        <taxon>Pleosporomycetidae</taxon>
        <taxon>Pleosporales</taxon>
        <taxon>Massarineae</taxon>
        <taxon>Didymosphaeriaceae</taxon>
        <taxon>Paraconiothyrium</taxon>
    </lineage>
</organism>
<dbReference type="PRINTS" id="PR00458">
    <property type="entry name" value="PEROXIDASE"/>
</dbReference>
<reference evidence="9 10" key="1">
    <citation type="submission" date="2024-02" db="EMBL/GenBank/DDBJ databases">
        <title>De novo assembly and annotation of 12 fungi associated with fruit tree decline syndrome in Ontario, Canada.</title>
        <authorList>
            <person name="Sulman M."/>
            <person name="Ellouze W."/>
            <person name="Ilyukhin E."/>
        </authorList>
    </citation>
    <scope>NUCLEOTIDE SEQUENCE [LARGE SCALE GENOMIC DNA]</scope>
    <source>
        <strain evidence="9 10">M42-189</strain>
    </source>
</reference>
<dbReference type="PROSITE" id="PS00435">
    <property type="entry name" value="PEROXIDASE_1"/>
    <property type="match status" value="1"/>
</dbReference>
<dbReference type="PANTHER" id="PTHR31356:SF66">
    <property type="entry name" value="CATALASE-PEROXIDASE"/>
    <property type="match status" value="1"/>
</dbReference>
<dbReference type="Gene3D" id="1.10.420.10">
    <property type="entry name" value="Peroxidase, domain 2"/>
    <property type="match status" value="1"/>
</dbReference>
<evidence type="ECO:0000256" key="6">
    <source>
        <dbReference type="ARBA" id="ARBA00023180"/>
    </source>
</evidence>
<evidence type="ECO:0000256" key="2">
    <source>
        <dbReference type="ARBA" id="ARBA00022559"/>
    </source>
</evidence>
<keyword evidence="7" id="KW-0479">Metal-binding</keyword>
<evidence type="ECO:0000256" key="7">
    <source>
        <dbReference type="RuleBase" id="RU363051"/>
    </source>
</evidence>